<gene>
    <name evidence="1" type="ORF">C5T88_01860</name>
</gene>
<proteinExistence type="predicted"/>
<dbReference type="RefSeq" id="WP_303662646.1">
    <property type="nucleotide sequence ID" value="NZ_CP027019.1"/>
</dbReference>
<name>A0A2S0NJX8_9MOLU</name>
<dbReference type="Proteomes" id="UP000239250">
    <property type="component" value="Chromosome"/>
</dbReference>
<dbReference type="EMBL" id="CP027019">
    <property type="protein sequence ID" value="AVP49320.1"/>
    <property type="molecule type" value="Genomic_DNA"/>
</dbReference>
<protein>
    <submittedName>
        <fullName evidence="1">Uncharacterized protein</fullName>
    </submittedName>
</protein>
<sequence>MKSNQNWSSVYMFCKQCWEQRKFNFSQDFNDVELTDQISGKCSVCERKQTVLIKDIKEYYDHLNDHNE</sequence>
<dbReference type="AlphaFoldDB" id="A0A2S0NJX8"/>
<evidence type="ECO:0000313" key="1">
    <source>
        <dbReference type="EMBL" id="AVP49320.1"/>
    </source>
</evidence>
<accession>A0A2S0NJX8</accession>
<reference evidence="2" key="1">
    <citation type="submission" date="2018-02" db="EMBL/GenBank/DDBJ databases">
        <title>Firefly genomes illuminate parallel origins of bioluminescence in beetles.</title>
        <authorList>
            <person name="Fallon T.R."/>
            <person name="Lower S.E.S."/>
            <person name="Behringer M."/>
            <person name="Weng J.-K."/>
        </authorList>
    </citation>
    <scope>NUCLEOTIDE SEQUENCE [LARGE SCALE GENOMIC DNA]</scope>
</reference>
<organism evidence="1 2">
    <name type="scientific">Williamsoniiplasma luminosum</name>
    <dbReference type="NCBI Taxonomy" id="214888"/>
    <lineage>
        <taxon>Bacteria</taxon>
        <taxon>Bacillati</taxon>
        <taxon>Mycoplasmatota</taxon>
        <taxon>Mollicutes</taxon>
        <taxon>Entomoplasmatales</taxon>
        <taxon>Williamsoniiplasma</taxon>
    </lineage>
</organism>
<evidence type="ECO:0000313" key="2">
    <source>
        <dbReference type="Proteomes" id="UP000239250"/>
    </source>
</evidence>